<dbReference type="EMBL" id="LKHV01000009">
    <property type="protein sequence ID" value="KRG18105.1"/>
    <property type="molecule type" value="Genomic_DNA"/>
</dbReference>
<evidence type="ECO:0000256" key="1">
    <source>
        <dbReference type="SAM" id="Phobius"/>
    </source>
</evidence>
<evidence type="ECO:0008006" key="3">
    <source>
        <dbReference type="Google" id="ProtNLM"/>
    </source>
</evidence>
<reference evidence="2" key="1">
    <citation type="submission" date="2015-09" db="EMBL/GenBank/DDBJ databases">
        <title>Draft Genome Sequences of Two Novel Amoeba-resistant Intranuclear Bacteria, Candidatus Berkiella cookevillensis and Candidatus Berkiella aquae.</title>
        <authorList>
            <person name="Mehari Y.T."/>
            <person name="Arivett B.A."/>
            <person name="Farone A.L."/>
            <person name="Gunderson J.H."/>
            <person name="Farone M.B."/>
        </authorList>
    </citation>
    <scope>NUCLEOTIDE SEQUENCE [LARGE SCALE GENOMIC DNA]</scope>
    <source>
        <strain evidence="2">CC99</strain>
    </source>
</reference>
<organism evidence="2">
    <name type="scientific">Candidatus Berkiella cookevillensis</name>
    <dbReference type="NCBI Taxonomy" id="437022"/>
    <lineage>
        <taxon>Bacteria</taxon>
        <taxon>Pseudomonadati</taxon>
        <taxon>Pseudomonadota</taxon>
        <taxon>Gammaproteobacteria</taxon>
        <taxon>Candidatus Berkiellales</taxon>
        <taxon>Candidatus Berkiellaceae</taxon>
        <taxon>Candidatus Berkiella</taxon>
    </lineage>
</organism>
<dbReference type="STRING" id="437022.CC99x_01817"/>
<proteinExistence type="predicted"/>
<feature type="transmembrane region" description="Helical" evidence="1">
    <location>
        <begin position="42"/>
        <end position="62"/>
    </location>
</feature>
<keyword evidence="1" id="KW-0472">Membrane</keyword>
<keyword evidence="1" id="KW-0812">Transmembrane</keyword>
<feature type="transmembrane region" description="Helical" evidence="1">
    <location>
        <begin position="12"/>
        <end position="30"/>
    </location>
</feature>
<protein>
    <recommendedName>
        <fullName evidence="3">Cation/multidrug efflux pump</fullName>
    </recommendedName>
</protein>
<comment type="caution">
    <text evidence="2">The sequence shown here is derived from an EMBL/GenBank/DDBJ whole genome shotgun (WGS) entry which is preliminary data.</text>
</comment>
<dbReference type="AlphaFoldDB" id="A0A0Q9YE94"/>
<sequence length="211" mass="23565">MYTTLTPLHYFAIALGVLSVIFLLSSIMSLRRRHFGQLATHLAMSLCFILLGGIFGLGALSVQGYQALTLEQLAATVTVEPMENNQFKAEFVFTNGTSKTYTLSGNQLLIDAHILKWKPVANILGFHTSYELARVSGRYIDLADEQTKPRTVFSLSEAKLLDMFELRKQFAHLNFLLDAEYGSASFVPAQTKQQYVLMVSTSGLLFRRIEG</sequence>
<evidence type="ECO:0000313" key="2">
    <source>
        <dbReference type="EMBL" id="KRG18105.1"/>
    </source>
</evidence>
<gene>
    <name evidence="2" type="ORF">CC99x_01817</name>
</gene>
<keyword evidence="1" id="KW-1133">Transmembrane helix</keyword>
<name>A0A0Q9YE94_9GAMM</name>
<accession>A0A0Q9YE94</accession>